<proteinExistence type="predicted"/>
<sequence>MNKIRGRIGTSWTDPSVLRRCARCAEQNDHPAVWSPRHEPVSLLPVLCASMETNAAWWSLEALNAEVPDHHHDSTVENLDGTPMTLRGSPRLRISAVRSGLGFGCRRSSLCMYQVGRDSSSSVTLDMRAPTTYSKVATATTPLTGSGRRRSLRGSLTSAAAADPALTSWQWNLAGRRGAIWAALQEAARAARSSPTRDAGPCGFRVGERRGFAREGRRAPGRSLPLRQRARGTAHLRAAWAGVQPAGDDESGITAADEVFHLVAPTIVLSILAHPSTDVLVARALDDAGETPGWHGVLRRIRRARRATVSSARRAGPVPGKDRTTSAGGDGAVPDSDLTDAPTSGSAARRPPRGPEGEEPVQNGG</sequence>
<evidence type="ECO:0000313" key="2">
    <source>
        <dbReference type="EMBL" id="SBT65750.1"/>
    </source>
</evidence>
<accession>A0A1A9B889</accession>
<reference evidence="3" key="1">
    <citation type="submission" date="2016-06" db="EMBL/GenBank/DDBJ databases">
        <authorList>
            <person name="Varghese N."/>
            <person name="Submissions Spin"/>
        </authorList>
    </citation>
    <scope>NUCLEOTIDE SEQUENCE [LARGE SCALE GENOMIC DNA]</scope>
    <source>
        <strain evidence="3">DSM 45794</strain>
    </source>
</reference>
<evidence type="ECO:0000313" key="3">
    <source>
        <dbReference type="Proteomes" id="UP000199558"/>
    </source>
</evidence>
<keyword evidence="3" id="KW-1185">Reference proteome</keyword>
<evidence type="ECO:0000256" key="1">
    <source>
        <dbReference type="SAM" id="MobiDB-lite"/>
    </source>
</evidence>
<dbReference type="STRING" id="946078.GA0070622_2757"/>
<dbReference type="AlphaFoldDB" id="A0A1A9B889"/>
<dbReference type="Proteomes" id="UP000199558">
    <property type="component" value="Unassembled WGS sequence"/>
</dbReference>
<feature type="region of interest" description="Disordered" evidence="1">
    <location>
        <begin position="305"/>
        <end position="365"/>
    </location>
</feature>
<gene>
    <name evidence="2" type="ORF">GA0070622_2757</name>
</gene>
<protein>
    <submittedName>
        <fullName evidence="2">Uncharacterized protein</fullName>
    </submittedName>
</protein>
<dbReference type="EMBL" id="FLRH01000003">
    <property type="protein sequence ID" value="SBT65750.1"/>
    <property type="molecule type" value="Genomic_DNA"/>
</dbReference>
<name>A0A1A9B889_9ACTN</name>
<organism evidence="2 3">
    <name type="scientific">Micromonospora sediminicola</name>
    <dbReference type="NCBI Taxonomy" id="946078"/>
    <lineage>
        <taxon>Bacteria</taxon>
        <taxon>Bacillati</taxon>
        <taxon>Actinomycetota</taxon>
        <taxon>Actinomycetes</taxon>
        <taxon>Micromonosporales</taxon>
        <taxon>Micromonosporaceae</taxon>
        <taxon>Micromonospora</taxon>
    </lineage>
</organism>